<dbReference type="PROSITE" id="PS50828">
    <property type="entry name" value="SMR"/>
    <property type="match status" value="1"/>
</dbReference>
<dbReference type="InterPro" id="IPR036063">
    <property type="entry name" value="Smr_dom_sf"/>
</dbReference>
<organism evidence="3">
    <name type="scientific">Boseongicola sp. SB0664_bin_43</name>
    <dbReference type="NCBI Taxonomy" id="2604844"/>
    <lineage>
        <taxon>Bacteria</taxon>
        <taxon>Pseudomonadati</taxon>
        <taxon>Pseudomonadota</taxon>
        <taxon>Alphaproteobacteria</taxon>
        <taxon>Rhodobacterales</taxon>
        <taxon>Paracoccaceae</taxon>
        <taxon>Boseongicola</taxon>
    </lineage>
</organism>
<protein>
    <submittedName>
        <fullName evidence="3">DNA mismatch repair protein MutS</fullName>
    </submittedName>
</protein>
<dbReference type="AlphaFoldDB" id="A0A6B0Y1T2"/>
<name>A0A6B0Y1T2_9RHOB</name>
<evidence type="ECO:0000313" key="3">
    <source>
        <dbReference type="EMBL" id="MXY34721.1"/>
    </source>
</evidence>
<evidence type="ECO:0000259" key="2">
    <source>
        <dbReference type="PROSITE" id="PS50828"/>
    </source>
</evidence>
<feature type="region of interest" description="Disordered" evidence="1">
    <location>
        <begin position="1"/>
        <end position="56"/>
    </location>
</feature>
<reference evidence="3" key="1">
    <citation type="submission" date="2019-09" db="EMBL/GenBank/DDBJ databases">
        <title>Characterisation of the sponge microbiome using genome-centric metagenomics.</title>
        <authorList>
            <person name="Engelberts J.P."/>
            <person name="Robbins S.J."/>
            <person name="De Goeij J.M."/>
            <person name="Aranda M."/>
            <person name="Bell S.C."/>
            <person name="Webster N.S."/>
        </authorList>
    </citation>
    <scope>NUCLEOTIDE SEQUENCE</scope>
    <source>
        <strain evidence="3">SB0664_bin_43</strain>
    </source>
</reference>
<gene>
    <name evidence="3" type="ORF">F4Y60_11670</name>
</gene>
<accession>A0A6B0Y1T2</accession>
<feature type="compositionally biased region" description="Basic residues" evidence="1">
    <location>
        <begin position="27"/>
        <end position="44"/>
    </location>
</feature>
<dbReference type="Gene3D" id="3.30.1370.110">
    <property type="match status" value="1"/>
</dbReference>
<dbReference type="EMBL" id="VXRY01000477">
    <property type="protein sequence ID" value="MXY34721.1"/>
    <property type="molecule type" value="Genomic_DNA"/>
</dbReference>
<dbReference type="PANTHER" id="PTHR35562:SF2">
    <property type="entry name" value="DNA ENDONUCLEASE SMRA-RELATED"/>
    <property type="match status" value="1"/>
</dbReference>
<dbReference type="SUPFAM" id="SSF160443">
    <property type="entry name" value="SMR domain-like"/>
    <property type="match status" value="1"/>
</dbReference>
<evidence type="ECO:0000256" key="1">
    <source>
        <dbReference type="SAM" id="MobiDB-lite"/>
    </source>
</evidence>
<feature type="domain" description="Smr" evidence="2">
    <location>
        <begin position="98"/>
        <end position="188"/>
    </location>
</feature>
<dbReference type="PANTHER" id="PTHR35562">
    <property type="entry name" value="DNA ENDONUCLEASE SMRA-RELATED"/>
    <property type="match status" value="1"/>
</dbReference>
<proteinExistence type="predicted"/>
<sequence length="191" mass="21444">MSRKPRVLSPEEERLWQHVAGGTKPLDKKRARKVPQAIPKKRPRPEKSEAFEIPEFRVGERAASSPAAMPDASRATIRMDPRKFTRMKRGKTAPDTRIDLHGKTASEGRAALVSFLLRAHEKGHRTVLVITGKGRERGDAGPIPQRPGILRQQLPRWVSSAPLDQIVLQCTEAHPRHGGSGAFYVYLSRRR</sequence>
<dbReference type="SMART" id="SM00463">
    <property type="entry name" value="SMR"/>
    <property type="match status" value="1"/>
</dbReference>
<comment type="caution">
    <text evidence="3">The sequence shown here is derived from an EMBL/GenBank/DDBJ whole genome shotgun (WGS) entry which is preliminary data.</text>
</comment>
<feature type="compositionally biased region" description="Basic and acidic residues" evidence="1">
    <location>
        <begin position="45"/>
        <end position="56"/>
    </location>
</feature>
<dbReference type="Pfam" id="PF01713">
    <property type="entry name" value="Smr"/>
    <property type="match status" value="1"/>
</dbReference>
<dbReference type="InterPro" id="IPR002625">
    <property type="entry name" value="Smr_dom"/>
</dbReference>